<sequence length="663" mass="75358">MACTRLRPPIPLRSLPLRLISPSRNLCCPRLFLRSAFKAASSSCAENSSASRADRQSGSMLNPNQELFEYTSARWMFNQKQRLSERRNVFNVPEFKKLAAQSINQKAADVVSFKKLADGGNYRLFRITMRDGFELVGRIPYAMVVPKDLAVSSEVATMDYLRLNGLPIPKVFGYSATSKNAAGTEYIFMELVAGTCLQNLWIDDLPQKDKLDFVEKLVELESRILALEFPASGSLYYSKDLEAEVRRIDVQTPNSSKGGRFCVVPDTDLALWFGKRAELDADRGPYRDPVSVLNAGAKKEIAFLKQFGRPIFPCLRIYREFFNYQKRTPAQHLEVLKKYLQITPYLVSHDEALTMPALRQHHLSADSIMVSLNLEITGLLGWWDCSIRPLFLQCGVPDKFKDDDCLDLSIKVAEGNEVGEIDQSLLAPAIALPLSYLRRRLFGDASKPWFGDDYPLTLQLIRAQLQWHRLACTNPKNCETCLLNFTAAKDARYQEFLSKRMSASPAVDNELEEITIESEIEQNRKIYDNRCETDGNFNEIAPYLGFSEYDGMVNVENQEEAKKRLDLLKYMGLAEAADEKERALDEEHWAFQDFDEDEYIQLGLWLDDQGFEKDCEKRGRLCANAATGRLCRIDGKAPKLLQDAYSRRAGNQLHSQRPSGPIM</sequence>
<organism evidence="1 2">
    <name type="scientific">Phyllosticta citrichinensis</name>
    <dbReference type="NCBI Taxonomy" id="1130410"/>
    <lineage>
        <taxon>Eukaryota</taxon>
        <taxon>Fungi</taxon>
        <taxon>Dikarya</taxon>
        <taxon>Ascomycota</taxon>
        <taxon>Pezizomycotina</taxon>
        <taxon>Dothideomycetes</taxon>
        <taxon>Dothideomycetes incertae sedis</taxon>
        <taxon>Botryosphaeriales</taxon>
        <taxon>Phyllostictaceae</taxon>
        <taxon>Phyllosticta</taxon>
    </lineage>
</organism>
<evidence type="ECO:0008006" key="3">
    <source>
        <dbReference type="Google" id="ProtNLM"/>
    </source>
</evidence>
<dbReference type="PANTHER" id="PTHR36091">
    <property type="entry name" value="ALTERED INHERITANCE OF MITOCHONDRIA PROTEIN 9, MITOCHONDRIAL"/>
    <property type="match status" value="1"/>
</dbReference>
<comment type="caution">
    <text evidence="1">The sequence shown here is derived from an EMBL/GenBank/DDBJ whole genome shotgun (WGS) entry which is preliminary data.</text>
</comment>
<gene>
    <name evidence="1" type="ORF">IWX90DRAFT_478826</name>
</gene>
<protein>
    <recommendedName>
        <fullName evidence="3">Aminoglycoside phosphotransferase domain-containing protein</fullName>
    </recommendedName>
</protein>
<evidence type="ECO:0000313" key="1">
    <source>
        <dbReference type="EMBL" id="KAK8164187.1"/>
    </source>
</evidence>
<reference evidence="1 2" key="1">
    <citation type="journal article" date="2022" name="G3 (Bethesda)">
        <title>Enemy or ally: a genomic approach to elucidate the lifestyle of Phyllosticta citrichinaensis.</title>
        <authorList>
            <person name="Buijs V.A."/>
            <person name="Groenewald J.Z."/>
            <person name="Haridas S."/>
            <person name="LaButti K.M."/>
            <person name="Lipzen A."/>
            <person name="Martin F.M."/>
            <person name="Barry K."/>
            <person name="Grigoriev I.V."/>
            <person name="Crous P.W."/>
            <person name="Seidl M.F."/>
        </authorList>
    </citation>
    <scope>NUCLEOTIDE SEQUENCE [LARGE SCALE GENOMIC DNA]</scope>
    <source>
        <strain evidence="1 2">CBS 129764</strain>
    </source>
</reference>
<proteinExistence type="predicted"/>
<dbReference type="PANTHER" id="PTHR36091:SF2">
    <property type="entry name" value="AMINOGLYCOSIDE PHOSPHOTRANSFERASE DOMAIN-CONTAINING PROTEIN"/>
    <property type="match status" value="1"/>
</dbReference>
<accession>A0ABR1XRI3</accession>
<evidence type="ECO:0000313" key="2">
    <source>
        <dbReference type="Proteomes" id="UP001456524"/>
    </source>
</evidence>
<keyword evidence="2" id="KW-1185">Reference proteome</keyword>
<dbReference type="SUPFAM" id="SSF56112">
    <property type="entry name" value="Protein kinase-like (PK-like)"/>
    <property type="match status" value="1"/>
</dbReference>
<dbReference type="Proteomes" id="UP001456524">
    <property type="component" value="Unassembled WGS sequence"/>
</dbReference>
<dbReference type="InterPro" id="IPR011009">
    <property type="entry name" value="Kinase-like_dom_sf"/>
</dbReference>
<dbReference type="InterPro" id="IPR051035">
    <property type="entry name" value="Mito_inheritance_9"/>
</dbReference>
<name>A0ABR1XRI3_9PEZI</name>
<dbReference type="EMBL" id="JBBWUH010000006">
    <property type="protein sequence ID" value="KAK8164187.1"/>
    <property type="molecule type" value="Genomic_DNA"/>
</dbReference>
<dbReference type="Gene3D" id="3.30.200.20">
    <property type="entry name" value="Phosphorylase Kinase, domain 1"/>
    <property type="match status" value="1"/>
</dbReference>